<feature type="transmembrane region" description="Helical" evidence="1">
    <location>
        <begin position="70"/>
        <end position="91"/>
    </location>
</feature>
<evidence type="ECO:0000313" key="2">
    <source>
        <dbReference type="EMBL" id="CRY76193.1"/>
    </source>
</evidence>
<keyword evidence="1" id="KW-0812">Transmembrane</keyword>
<dbReference type="RefSeq" id="WP_060591805.1">
    <property type="nucleotide sequence ID" value="NZ_CP031418.1"/>
</dbReference>
<dbReference type="Proteomes" id="UP000057820">
    <property type="component" value="Chromosome 1"/>
</dbReference>
<gene>
    <name evidence="2" type="ORF">ERS450000_01727</name>
</gene>
<feature type="transmembrane region" description="Helical" evidence="1">
    <location>
        <begin position="12"/>
        <end position="32"/>
    </location>
</feature>
<organism evidence="2 3">
    <name type="scientific">Nocardia farcinica</name>
    <dbReference type="NCBI Taxonomy" id="37329"/>
    <lineage>
        <taxon>Bacteria</taxon>
        <taxon>Bacillati</taxon>
        <taxon>Actinomycetota</taxon>
        <taxon>Actinomycetes</taxon>
        <taxon>Mycobacteriales</taxon>
        <taxon>Nocardiaceae</taxon>
        <taxon>Nocardia</taxon>
    </lineage>
</organism>
<keyword evidence="1" id="KW-0472">Membrane</keyword>
<dbReference type="KEGG" id="nfr:ERS450000_01727"/>
<protein>
    <submittedName>
        <fullName evidence="2">Uncharacterized protein</fullName>
    </submittedName>
</protein>
<sequence>MSVLVRVGLLELAFGAMFGWVIAGSHAAPRLFERWGVVSPRRLLQAHLDYIIMGVILIAVGVAVPDLAGWIVALVILGTLLNPTLFLPLAFREELTGHLAYRAVSVLSFLATSVGLVAAAFSY</sequence>
<name>A0A0H5NL02_NOCFR</name>
<keyword evidence="1" id="KW-1133">Transmembrane helix</keyword>
<feature type="transmembrane region" description="Helical" evidence="1">
    <location>
        <begin position="103"/>
        <end position="121"/>
    </location>
</feature>
<evidence type="ECO:0000256" key="1">
    <source>
        <dbReference type="SAM" id="Phobius"/>
    </source>
</evidence>
<reference evidence="3" key="1">
    <citation type="submission" date="2015-03" db="EMBL/GenBank/DDBJ databases">
        <authorList>
            <consortium name="Pathogen Informatics"/>
        </authorList>
    </citation>
    <scope>NUCLEOTIDE SEQUENCE [LARGE SCALE GENOMIC DNA]</scope>
    <source>
        <strain evidence="3">NCTC11134</strain>
    </source>
</reference>
<feature type="transmembrane region" description="Helical" evidence="1">
    <location>
        <begin position="44"/>
        <end position="64"/>
    </location>
</feature>
<dbReference type="EMBL" id="LN868938">
    <property type="protein sequence ID" value="CRY76193.1"/>
    <property type="molecule type" value="Genomic_DNA"/>
</dbReference>
<evidence type="ECO:0000313" key="3">
    <source>
        <dbReference type="Proteomes" id="UP000057820"/>
    </source>
</evidence>
<dbReference type="AlphaFoldDB" id="A0A0H5NL02"/>
<proteinExistence type="predicted"/>
<accession>A0A0H5NL02</accession>